<protein>
    <submittedName>
        <fullName evidence="1">Uncharacterized protein</fullName>
    </submittedName>
</protein>
<evidence type="ECO:0000313" key="2">
    <source>
        <dbReference type="Proteomes" id="UP000276133"/>
    </source>
</evidence>
<gene>
    <name evidence="1" type="ORF">BpHYR1_036142</name>
</gene>
<reference evidence="1 2" key="1">
    <citation type="journal article" date="2018" name="Sci. Rep.">
        <title>Genomic signatures of local adaptation to the degree of environmental predictability in rotifers.</title>
        <authorList>
            <person name="Franch-Gras L."/>
            <person name="Hahn C."/>
            <person name="Garcia-Roger E.M."/>
            <person name="Carmona M.J."/>
            <person name="Serra M."/>
            <person name="Gomez A."/>
        </authorList>
    </citation>
    <scope>NUCLEOTIDE SEQUENCE [LARGE SCALE GENOMIC DNA]</scope>
    <source>
        <strain evidence="1">HYR1</strain>
    </source>
</reference>
<organism evidence="1 2">
    <name type="scientific">Brachionus plicatilis</name>
    <name type="common">Marine rotifer</name>
    <name type="synonym">Brachionus muelleri</name>
    <dbReference type="NCBI Taxonomy" id="10195"/>
    <lineage>
        <taxon>Eukaryota</taxon>
        <taxon>Metazoa</taxon>
        <taxon>Spiralia</taxon>
        <taxon>Gnathifera</taxon>
        <taxon>Rotifera</taxon>
        <taxon>Eurotatoria</taxon>
        <taxon>Monogononta</taxon>
        <taxon>Pseudotrocha</taxon>
        <taxon>Ploima</taxon>
        <taxon>Brachionidae</taxon>
        <taxon>Brachionus</taxon>
    </lineage>
</organism>
<sequence>MRSIIRSSVYQGYKTVEVQPVSRDAFLTKALSFIIISPDTLKSQQHEFFAFPGSYCGGLIPQLPKIGSYCFSSSQV</sequence>
<comment type="caution">
    <text evidence="1">The sequence shown here is derived from an EMBL/GenBank/DDBJ whole genome shotgun (WGS) entry which is preliminary data.</text>
</comment>
<dbReference type="Proteomes" id="UP000276133">
    <property type="component" value="Unassembled WGS sequence"/>
</dbReference>
<dbReference type="EMBL" id="REGN01002004">
    <property type="protein sequence ID" value="RNA31030.1"/>
    <property type="molecule type" value="Genomic_DNA"/>
</dbReference>
<dbReference type="AlphaFoldDB" id="A0A3M7S625"/>
<proteinExistence type="predicted"/>
<accession>A0A3M7S625</accession>
<keyword evidence="2" id="KW-1185">Reference proteome</keyword>
<evidence type="ECO:0000313" key="1">
    <source>
        <dbReference type="EMBL" id="RNA31030.1"/>
    </source>
</evidence>
<name>A0A3M7S625_BRAPC</name>